<keyword evidence="1" id="KW-0472">Membrane</keyword>
<dbReference type="EMBL" id="FOEF01000033">
    <property type="protein sequence ID" value="SEP53887.1"/>
    <property type="molecule type" value="Genomic_DNA"/>
</dbReference>
<keyword evidence="1" id="KW-0812">Transmembrane</keyword>
<keyword evidence="3" id="KW-1185">Reference proteome</keyword>
<feature type="transmembrane region" description="Helical" evidence="1">
    <location>
        <begin position="89"/>
        <end position="107"/>
    </location>
</feature>
<feature type="transmembrane region" description="Helical" evidence="1">
    <location>
        <begin position="63"/>
        <end position="83"/>
    </location>
</feature>
<accession>A0A1H8YNX5</accession>
<evidence type="ECO:0000313" key="2">
    <source>
        <dbReference type="EMBL" id="SEP53887.1"/>
    </source>
</evidence>
<evidence type="ECO:0000313" key="3">
    <source>
        <dbReference type="Proteomes" id="UP000198582"/>
    </source>
</evidence>
<evidence type="ECO:0008006" key="4">
    <source>
        <dbReference type="Google" id="ProtNLM"/>
    </source>
</evidence>
<reference evidence="2 3" key="1">
    <citation type="submission" date="2016-10" db="EMBL/GenBank/DDBJ databases">
        <authorList>
            <person name="de Groot N.N."/>
        </authorList>
    </citation>
    <scope>NUCLEOTIDE SEQUENCE [LARGE SCALE GENOMIC DNA]</scope>
    <source>
        <strain evidence="2 3">DSM 44993</strain>
    </source>
</reference>
<organism evidence="2 3">
    <name type="scientific">Amycolatopsis saalfeldensis</name>
    <dbReference type="NCBI Taxonomy" id="394193"/>
    <lineage>
        <taxon>Bacteria</taxon>
        <taxon>Bacillati</taxon>
        <taxon>Actinomycetota</taxon>
        <taxon>Actinomycetes</taxon>
        <taxon>Pseudonocardiales</taxon>
        <taxon>Pseudonocardiaceae</taxon>
        <taxon>Amycolatopsis</taxon>
    </lineage>
</organism>
<evidence type="ECO:0000256" key="1">
    <source>
        <dbReference type="SAM" id="Phobius"/>
    </source>
</evidence>
<protein>
    <recommendedName>
        <fullName evidence="4">SPW repeat-containing protein</fullName>
    </recommendedName>
</protein>
<dbReference type="Proteomes" id="UP000198582">
    <property type="component" value="Unassembled WGS sequence"/>
</dbReference>
<keyword evidence="1" id="KW-1133">Transmembrane helix</keyword>
<feature type="transmembrane region" description="Helical" evidence="1">
    <location>
        <begin position="34"/>
        <end position="56"/>
    </location>
</feature>
<name>A0A1H8YNX5_9PSEU</name>
<gene>
    <name evidence="2" type="ORF">SAMN04489732_1332</name>
</gene>
<sequence length="122" mass="13424">MVRVGWICLAVVSAGILGFGLVVAVAPPAGDALLYRADALATAGLGLFGGLIAVVPFRRRERWAWFTLWFYPLFWLAHLVFGLPPGTDHVHQVVFIVLSLTGLFAPARQFFQPTREGRHAPR</sequence>
<dbReference type="AlphaFoldDB" id="A0A1H8YNX5"/>
<proteinExistence type="predicted"/>